<dbReference type="PROSITE" id="PS50878">
    <property type="entry name" value="RT_POL"/>
    <property type="match status" value="1"/>
</dbReference>
<dbReference type="InterPro" id="IPR043502">
    <property type="entry name" value="DNA/RNA_pol_sf"/>
</dbReference>
<dbReference type="SUPFAM" id="SSF56672">
    <property type="entry name" value="DNA/RNA polymerases"/>
    <property type="match status" value="1"/>
</dbReference>
<dbReference type="Proteomes" id="UP000036403">
    <property type="component" value="Unassembled WGS sequence"/>
</dbReference>
<comment type="caution">
    <text evidence="2">The sequence shown here is derived from an EMBL/GenBank/DDBJ whole genome shotgun (WGS) entry which is preliminary data.</text>
</comment>
<dbReference type="PANTHER" id="PTHR47027:SF20">
    <property type="entry name" value="REVERSE TRANSCRIPTASE-LIKE PROTEIN WITH RNA-DIRECTED DNA POLYMERASE DOMAIN"/>
    <property type="match status" value="1"/>
</dbReference>
<name>A0A0J7K877_LASNI</name>
<dbReference type="STRING" id="67767.A0A0J7K877"/>
<dbReference type="AlphaFoldDB" id="A0A0J7K877"/>
<dbReference type="InterPro" id="IPR000477">
    <property type="entry name" value="RT_dom"/>
</dbReference>
<gene>
    <name evidence="2" type="ORF">RF55_14592</name>
</gene>
<evidence type="ECO:0000313" key="3">
    <source>
        <dbReference type="Proteomes" id="UP000036403"/>
    </source>
</evidence>
<reference evidence="2 3" key="1">
    <citation type="submission" date="2015-04" db="EMBL/GenBank/DDBJ databases">
        <title>Lasius niger genome sequencing.</title>
        <authorList>
            <person name="Konorov E.A."/>
            <person name="Nikitin M.A."/>
            <person name="Kirill M.V."/>
            <person name="Chang P."/>
        </authorList>
    </citation>
    <scope>NUCLEOTIDE SEQUENCE [LARGE SCALE GENOMIC DNA]</scope>
    <source>
        <tissue evidence="2">Whole</tissue>
    </source>
</reference>
<evidence type="ECO:0000313" key="2">
    <source>
        <dbReference type="EMBL" id="KMQ86416.1"/>
    </source>
</evidence>
<accession>A0A0J7K877</accession>
<dbReference type="PANTHER" id="PTHR47027">
    <property type="entry name" value="REVERSE TRANSCRIPTASE DOMAIN-CONTAINING PROTEIN"/>
    <property type="match status" value="1"/>
</dbReference>
<dbReference type="OrthoDB" id="7694702at2759"/>
<dbReference type="PaxDb" id="67767-A0A0J7K877"/>
<organism evidence="2 3">
    <name type="scientific">Lasius niger</name>
    <name type="common">Black garden ant</name>
    <dbReference type="NCBI Taxonomy" id="67767"/>
    <lineage>
        <taxon>Eukaryota</taxon>
        <taxon>Metazoa</taxon>
        <taxon>Ecdysozoa</taxon>
        <taxon>Arthropoda</taxon>
        <taxon>Hexapoda</taxon>
        <taxon>Insecta</taxon>
        <taxon>Pterygota</taxon>
        <taxon>Neoptera</taxon>
        <taxon>Endopterygota</taxon>
        <taxon>Hymenoptera</taxon>
        <taxon>Apocrita</taxon>
        <taxon>Aculeata</taxon>
        <taxon>Formicoidea</taxon>
        <taxon>Formicidae</taxon>
        <taxon>Formicinae</taxon>
        <taxon>Lasius</taxon>
        <taxon>Lasius</taxon>
    </lineage>
</organism>
<dbReference type="GO" id="GO:0071897">
    <property type="term" value="P:DNA biosynthetic process"/>
    <property type="evidence" value="ECO:0007669"/>
    <property type="project" value="UniProtKB-ARBA"/>
</dbReference>
<keyword evidence="3" id="KW-1185">Reference proteome</keyword>
<protein>
    <recommendedName>
        <fullName evidence="1">Reverse transcriptase domain-containing protein</fullName>
    </recommendedName>
</protein>
<evidence type="ECO:0000259" key="1">
    <source>
        <dbReference type="PROSITE" id="PS50878"/>
    </source>
</evidence>
<dbReference type="EMBL" id="LBMM01012079">
    <property type="protein sequence ID" value="KMQ86416.1"/>
    <property type="molecule type" value="Genomic_DNA"/>
</dbReference>
<proteinExistence type="predicted"/>
<dbReference type="Pfam" id="PF00078">
    <property type="entry name" value="RVT_1"/>
    <property type="match status" value="1"/>
</dbReference>
<feature type="domain" description="Reverse transcriptase" evidence="1">
    <location>
        <begin position="1"/>
        <end position="113"/>
    </location>
</feature>
<sequence>MSAEPEYVQSINGEFGGGNEERKVGRVRLGDERIWTLAYADDVVLISKEEDGMRSMIERLEGYLERKGLELNVGKLKIMRFRKGSGRERVVNWRWKGKMIEEVKEFTYLGYTVQRNGGLEAHIRERLRKEVAVISRD</sequence>